<dbReference type="CDD" id="cd01949">
    <property type="entry name" value="GGDEF"/>
    <property type="match status" value="1"/>
</dbReference>
<dbReference type="CDD" id="cd01948">
    <property type="entry name" value="EAL"/>
    <property type="match status" value="1"/>
</dbReference>
<dbReference type="Pfam" id="PF13426">
    <property type="entry name" value="PAS_9"/>
    <property type="match status" value="1"/>
</dbReference>
<dbReference type="SUPFAM" id="SSF141868">
    <property type="entry name" value="EAL domain-like"/>
    <property type="match status" value="1"/>
</dbReference>
<sequence>MSINESVVFSADELTELCGEGYFNVLMKKLGELLSADYTFVARVLEDNHAETVSLWGKGELLPVMRYDLQGTPCEDLRCAGEACILNGVVERYPDDTLLRDMSIEGYIGITLQDIDGQVIGILSALFETPIDNVDVEQISRYFNTFAVRASRELERIKYEHLLKTEIAQLQEKNDRLLIAQQVYDFSKDGIIITNAENQIVYVNASLEEMSGFSMDELQGENPRILSAGQHGGDFYQQLWHDLSAKGHWRGEFLNRSKTGQIYPVFTSISLIPDNAGDAKHYVAIHRDITSEKEAQVLISYQATHDSLTGLLNRYEFNAQMERELINIKARGNSGAFISLDVDDFKSVNDTQGHGVGDLLLQAIARRIKNCVGEGDILARLGGDEFAIFTEFTEIHSVENKVSDLLDCFKPAIEIDGLRLRCGTSIGVSIFPDDGADTGELFKCSDQAMYQAKNAGGSTYAFFTPELRVAAERHQDIRMRLADALEQGRIEVKYQPIINLASGKIGRCEALVRWTDPELGVVRPDEFIEIAEHSGLIQQLGYQVVKQALSDIYQINSALREPIGVAINRSPQEFMDLSETGDYLDELAMKAGVAPELVTIELTESLMMKDPKLAERQLNLLKADGFRLSLDDFGTGYSSLAYLKHFPFDVLKVDRSFVSDIASDKDDYLLVKTILEMGSNLGMHSVAEGVETAEQLALVTELGCECVQGYFFSPPISRDELLNYIGTQFPELMA</sequence>
<dbReference type="PROSITE" id="PS50883">
    <property type="entry name" value="EAL"/>
    <property type="match status" value="1"/>
</dbReference>
<feature type="domain" description="PAC" evidence="2">
    <location>
        <begin position="249"/>
        <end position="301"/>
    </location>
</feature>
<dbReference type="SMART" id="SM00052">
    <property type="entry name" value="EAL"/>
    <property type="match status" value="1"/>
</dbReference>
<dbReference type="Gene3D" id="3.20.20.450">
    <property type="entry name" value="EAL domain"/>
    <property type="match status" value="1"/>
</dbReference>
<dbReference type="InterPro" id="IPR000700">
    <property type="entry name" value="PAS-assoc_C"/>
</dbReference>
<dbReference type="InterPro" id="IPR035965">
    <property type="entry name" value="PAS-like_dom_sf"/>
</dbReference>
<feature type="domain" description="EAL" evidence="3">
    <location>
        <begin position="474"/>
        <end position="729"/>
    </location>
</feature>
<dbReference type="InterPro" id="IPR029787">
    <property type="entry name" value="Nucleotide_cyclase"/>
</dbReference>
<dbReference type="InterPro" id="IPR035919">
    <property type="entry name" value="EAL_sf"/>
</dbReference>
<evidence type="ECO:0000259" key="4">
    <source>
        <dbReference type="PROSITE" id="PS50887"/>
    </source>
</evidence>
<dbReference type="RefSeq" id="WP_193953949.1">
    <property type="nucleotide sequence ID" value="NZ_JADEYS010000014.1"/>
</dbReference>
<proteinExistence type="predicted"/>
<dbReference type="NCBIfam" id="TIGR00229">
    <property type="entry name" value="sensory_box"/>
    <property type="match status" value="1"/>
</dbReference>
<comment type="caution">
    <text evidence="5">The sequence shown here is derived from an EMBL/GenBank/DDBJ whole genome shotgun (WGS) entry which is preliminary data.</text>
</comment>
<dbReference type="PANTHER" id="PTHR44757:SF2">
    <property type="entry name" value="BIOFILM ARCHITECTURE MAINTENANCE PROTEIN MBAA"/>
    <property type="match status" value="1"/>
</dbReference>
<dbReference type="PROSITE" id="PS50887">
    <property type="entry name" value="GGDEF"/>
    <property type="match status" value="1"/>
</dbReference>
<dbReference type="AlphaFoldDB" id="A0A8J7FVS6"/>
<organism evidence="5 6">
    <name type="scientific">Pontibacterium sinense</name>
    <dbReference type="NCBI Taxonomy" id="2781979"/>
    <lineage>
        <taxon>Bacteria</taxon>
        <taxon>Pseudomonadati</taxon>
        <taxon>Pseudomonadota</taxon>
        <taxon>Gammaproteobacteria</taxon>
        <taxon>Oceanospirillales</taxon>
        <taxon>Oceanospirillaceae</taxon>
        <taxon>Pontibacterium</taxon>
    </lineage>
</organism>
<dbReference type="Gene3D" id="3.30.70.270">
    <property type="match status" value="1"/>
</dbReference>
<protein>
    <submittedName>
        <fullName evidence="5">EAL domain-containing protein</fullName>
    </submittedName>
</protein>
<dbReference type="Gene3D" id="3.30.450.20">
    <property type="entry name" value="PAS domain"/>
    <property type="match status" value="1"/>
</dbReference>
<dbReference type="SMART" id="SM00086">
    <property type="entry name" value="PAC"/>
    <property type="match status" value="1"/>
</dbReference>
<dbReference type="NCBIfam" id="TIGR00254">
    <property type="entry name" value="GGDEF"/>
    <property type="match status" value="1"/>
</dbReference>
<name>A0A8J7FVS6_9GAMM</name>
<dbReference type="InterPro" id="IPR052155">
    <property type="entry name" value="Biofilm_reg_signaling"/>
</dbReference>
<dbReference type="SMART" id="SM00267">
    <property type="entry name" value="GGDEF"/>
    <property type="match status" value="1"/>
</dbReference>
<dbReference type="InterPro" id="IPR000160">
    <property type="entry name" value="GGDEF_dom"/>
</dbReference>
<dbReference type="SUPFAM" id="SSF55785">
    <property type="entry name" value="PYP-like sensor domain (PAS domain)"/>
    <property type="match status" value="1"/>
</dbReference>
<dbReference type="Proteomes" id="UP000640333">
    <property type="component" value="Unassembled WGS sequence"/>
</dbReference>
<evidence type="ECO:0000313" key="6">
    <source>
        <dbReference type="Proteomes" id="UP000640333"/>
    </source>
</evidence>
<dbReference type="EMBL" id="JADEYS010000014">
    <property type="protein sequence ID" value="MBE9398310.1"/>
    <property type="molecule type" value="Genomic_DNA"/>
</dbReference>
<feature type="domain" description="PAS" evidence="1">
    <location>
        <begin position="182"/>
        <end position="222"/>
    </location>
</feature>
<evidence type="ECO:0000259" key="1">
    <source>
        <dbReference type="PROSITE" id="PS50112"/>
    </source>
</evidence>
<dbReference type="PROSITE" id="PS50112">
    <property type="entry name" value="PAS"/>
    <property type="match status" value="1"/>
</dbReference>
<dbReference type="SUPFAM" id="SSF55781">
    <property type="entry name" value="GAF domain-like"/>
    <property type="match status" value="1"/>
</dbReference>
<dbReference type="PANTHER" id="PTHR44757">
    <property type="entry name" value="DIGUANYLATE CYCLASE DGCP"/>
    <property type="match status" value="1"/>
</dbReference>
<evidence type="ECO:0000259" key="2">
    <source>
        <dbReference type="PROSITE" id="PS50113"/>
    </source>
</evidence>
<dbReference type="Pfam" id="PF00990">
    <property type="entry name" value="GGDEF"/>
    <property type="match status" value="1"/>
</dbReference>
<dbReference type="InterPro" id="IPR000014">
    <property type="entry name" value="PAS"/>
</dbReference>
<keyword evidence="6" id="KW-1185">Reference proteome</keyword>
<feature type="domain" description="GGDEF" evidence="4">
    <location>
        <begin position="333"/>
        <end position="465"/>
    </location>
</feature>
<dbReference type="InterPro" id="IPR001610">
    <property type="entry name" value="PAC"/>
</dbReference>
<dbReference type="SUPFAM" id="SSF55073">
    <property type="entry name" value="Nucleotide cyclase"/>
    <property type="match status" value="1"/>
</dbReference>
<dbReference type="CDD" id="cd00130">
    <property type="entry name" value="PAS"/>
    <property type="match status" value="1"/>
</dbReference>
<evidence type="ECO:0000259" key="3">
    <source>
        <dbReference type="PROSITE" id="PS50883"/>
    </source>
</evidence>
<dbReference type="InterPro" id="IPR001633">
    <property type="entry name" value="EAL_dom"/>
</dbReference>
<reference evidence="5" key="1">
    <citation type="submission" date="2020-10" db="EMBL/GenBank/DDBJ databases">
        <title>Bacterium isolated from coastal waters sediment.</title>
        <authorList>
            <person name="Chen R.-J."/>
            <person name="Lu D.-C."/>
            <person name="Zhu K.-L."/>
            <person name="Du Z.-J."/>
        </authorList>
    </citation>
    <scope>NUCLEOTIDE SEQUENCE</scope>
    <source>
        <strain evidence="5">N1Y112</strain>
    </source>
</reference>
<gene>
    <name evidence="5" type="ORF">IOQ59_13695</name>
</gene>
<dbReference type="Pfam" id="PF00563">
    <property type="entry name" value="EAL"/>
    <property type="match status" value="1"/>
</dbReference>
<evidence type="ECO:0000313" key="5">
    <source>
        <dbReference type="EMBL" id="MBE9398310.1"/>
    </source>
</evidence>
<dbReference type="InterPro" id="IPR043128">
    <property type="entry name" value="Rev_trsase/Diguanyl_cyclase"/>
</dbReference>
<accession>A0A8J7FVS6</accession>
<dbReference type="PROSITE" id="PS50113">
    <property type="entry name" value="PAC"/>
    <property type="match status" value="1"/>
</dbReference>